<dbReference type="Proteomes" id="UP001365542">
    <property type="component" value="Unassembled WGS sequence"/>
</dbReference>
<feature type="region of interest" description="Disordered" evidence="1">
    <location>
        <begin position="367"/>
        <end position="487"/>
    </location>
</feature>
<sequence>MHISTLSYAAVVLVTVPFTDAHSFIYHAYGNAKCTGNAWALGYLPNTPVTTNYKYFETELPYQQCTAVFSNSAVPCKTGYARKSCEKRQYLNTGCGLSLATIETYVKAHPDSSKPWAKSVNKRKYWYFMDKYSSPAAFIDTKTEVQKILNKRALPRVTAGGTLRMHLHQINFDGAGPYRCRIDYTGMGTHWSKWIPVTKNVPGVKGYYKPGAGKNFPLTVRIPKGVKCTGTYGKAKNICMVRCENSAANGPFGGCVPVQLIAKAKVPLKPKPNPKGKPNPKPQPKPKPNPKGKPNPPTKPNPKPKVPVRPPKVVHTTKVVLQTKVVYVTNQKNVVVTNTQVVTDTQVQTITLTDTTEETDTVMVTDQPVATSGSPNGPVDTDQPGPSSGAIATDQAFSGTVTEPIETTAPPPTGTSEVPGPVVSTDPANPIDYADSSTDEEDQNEPPTFPTSNNDPSLDTAPMDPADADDVDGDANNPGEPTADDDY</sequence>
<dbReference type="PANTHER" id="PTHR34618:SF4">
    <property type="entry name" value="CAS1"/>
    <property type="match status" value="1"/>
</dbReference>
<accession>A0AAV9XFW9</accession>
<dbReference type="EMBL" id="JAVHJO010000004">
    <property type="protein sequence ID" value="KAK6540977.1"/>
    <property type="molecule type" value="Genomic_DNA"/>
</dbReference>
<evidence type="ECO:0000256" key="1">
    <source>
        <dbReference type="SAM" id="MobiDB-lite"/>
    </source>
</evidence>
<keyword evidence="4" id="KW-1185">Reference proteome</keyword>
<feature type="signal peptide" evidence="2">
    <location>
        <begin position="1"/>
        <end position="21"/>
    </location>
</feature>
<reference evidence="3 4" key="1">
    <citation type="submission" date="2019-10" db="EMBL/GenBank/DDBJ databases">
        <authorList>
            <person name="Palmer J.M."/>
        </authorList>
    </citation>
    <scope>NUCLEOTIDE SEQUENCE [LARGE SCALE GENOMIC DNA]</scope>
    <source>
        <strain evidence="3 4">TWF694</strain>
    </source>
</reference>
<proteinExistence type="predicted"/>
<feature type="compositionally biased region" description="Pro residues" evidence="1">
    <location>
        <begin position="275"/>
        <end position="310"/>
    </location>
</feature>
<keyword evidence="2" id="KW-0732">Signal</keyword>
<dbReference type="PANTHER" id="PTHR34618">
    <property type="entry name" value="SURFACE PROTEIN MAS1, PUTATIVE-RELATED"/>
    <property type="match status" value="1"/>
</dbReference>
<comment type="caution">
    <text evidence="3">The sequence shown here is derived from an EMBL/GenBank/DDBJ whole genome shotgun (WGS) entry which is preliminary data.</text>
</comment>
<evidence type="ECO:0000256" key="2">
    <source>
        <dbReference type="SAM" id="SignalP"/>
    </source>
</evidence>
<dbReference type="InterPro" id="IPR021476">
    <property type="entry name" value="Egh16-like"/>
</dbReference>
<feature type="chain" id="PRO_5043373338" evidence="2">
    <location>
        <begin position="22"/>
        <end position="487"/>
    </location>
</feature>
<organism evidence="3 4">
    <name type="scientific">Orbilia ellipsospora</name>
    <dbReference type="NCBI Taxonomy" id="2528407"/>
    <lineage>
        <taxon>Eukaryota</taxon>
        <taxon>Fungi</taxon>
        <taxon>Dikarya</taxon>
        <taxon>Ascomycota</taxon>
        <taxon>Pezizomycotina</taxon>
        <taxon>Orbiliomycetes</taxon>
        <taxon>Orbiliales</taxon>
        <taxon>Orbiliaceae</taxon>
        <taxon>Orbilia</taxon>
    </lineage>
</organism>
<feature type="region of interest" description="Disordered" evidence="1">
    <location>
        <begin position="267"/>
        <end position="312"/>
    </location>
</feature>
<evidence type="ECO:0000313" key="3">
    <source>
        <dbReference type="EMBL" id="KAK6540977.1"/>
    </source>
</evidence>
<gene>
    <name evidence="3" type="ORF">TWF694_008358</name>
</gene>
<dbReference type="Pfam" id="PF11327">
    <property type="entry name" value="Egh16-like"/>
    <property type="match status" value="1"/>
</dbReference>
<dbReference type="AlphaFoldDB" id="A0AAV9XFW9"/>
<protein>
    <submittedName>
        <fullName evidence="3">Uncharacterized protein</fullName>
    </submittedName>
</protein>
<evidence type="ECO:0000313" key="4">
    <source>
        <dbReference type="Proteomes" id="UP001365542"/>
    </source>
</evidence>
<name>A0AAV9XFW9_9PEZI</name>